<evidence type="ECO:0000256" key="2">
    <source>
        <dbReference type="SAM" id="Phobius"/>
    </source>
</evidence>
<keyword evidence="2" id="KW-0472">Membrane</keyword>
<protein>
    <submittedName>
        <fullName evidence="3">Uncharacterized protein</fullName>
    </submittedName>
</protein>
<dbReference type="Proteomes" id="UP001049518">
    <property type="component" value="Chromosome"/>
</dbReference>
<dbReference type="RefSeq" id="WP_231334039.1">
    <property type="nucleotide sequence ID" value="NZ_CP059572.1"/>
</dbReference>
<keyword evidence="4" id="KW-1185">Reference proteome</keyword>
<dbReference type="EMBL" id="CP059572">
    <property type="protein sequence ID" value="QXJ20923.1"/>
    <property type="molecule type" value="Genomic_DNA"/>
</dbReference>
<evidence type="ECO:0000313" key="3">
    <source>
        <dbReference type="EMBL" id="QXJ20923.1"/>
    </source>
</evidence>
<accession>A0ABX8QQ50</accession>
<sequence>MADSPPRSDAPDSVSGDDLTVPRAVEDAVPPEQQDGAGPPEPADRFQQDPRTELPPWGASQPWWSPGTGDGTGPQIVAGGTGPHVLPGPANGTGPHVLPHGTGPLPAAALPEPAAPAAAGGRKRLSAPLLGAGAAAVLVVALAGVLVLRQVNGENARTAAVPASKKRITAVAVAGGLRKEPAAAVPASAAYPFVAAPVRAGGVPVGGEGVYAEEPKGPLNVLFMGGTGPVGDTAAFLRKIRPTTFIAVQGTAAGKGGGRALCGSFAVLAEIHLYCAWATEDSYGVVASNVPAPAWRLPAMAELMRGIRRDVEGPRR</sequence>
<name>A0ABX8QQ50_9ACTN</name>
<reference evidence="3" key="1">
    <citation type="submission" date="2020-07" db="EMBL/GenBank/DDBJ databases">
        <authorList>
            <person name="Tarantini F.S."/>
            <person name="Hong K.W."/>
            <person name="Chan K.G."/>
        </authorList>
    </citation>
    <scope>NUCLEOTIDE SEQUENCE</scope>
    <source>
        <strain evidence="3">32-07</strain>
    </source>
</reference>
<keyword evidence="2" id="KW-1133">Transmembrane helix</keyword>
<keyword evidence="2" id="KW-0812">Transmembrane</keyword>
<feature type="region of interest" description="Disordered" evidence="1">
    <location>
        <begin position="1"/>
        <end position="96"/>
    </location>
</feature>
<proteinExistence type="predicted"/>
<evidence type="ECO:0000313" key="4">
    <source>
        <dbReference type="Proteomes" id="UP001049518"/>
    </source>
</evidence>
<feature type="compositionally biased region" description="Basic and acidic residues" evidence="1">
    <location>
        <begin position="42"/>
        <end position="52"/>
    </location>
</feature>
<gene>
    <name evidence="3" type="ORF">AGRA3207_001720</name>
</gene>
<feature type="transmembrane region" description="Helical" evidence="2">
    <location>
        <begin position="129"/>
        <end position="148"/>
    </location>
</feature>
<evidence type="ECO:0000256" key="1">
    <source>
        <dbReference type="SAM" id="MobiDB-lite"/>
    </source>
</evidence>
<organism evidence="3 4">
    <name type="scientific">Actinomadura graeca</name>
    <dbReference type="NCBI Taxonomy" id="2750812"/>
    <lineage>
        <taxon>Bacteria</taxon>
        <taxon>Bacillati</taxon>
        <taxon>Actinomycetota</taxon>
        <taxon>Actinomycetes</taxon>
        <taxon>Streptosporangiales</taxon>
        <taxon>Thermomonosporaceae</taxon>
        <taxon>Actinomadura</taxon>
    </lineage>
</organism>